<dbReference type="NCBIfam" id="TIGR03936">
    <property type="entry name" value="sam_1_link_chp"/>
    <property type="match status" value="1"/>
</dbReference>
<proteinExistence type="predicted"/>
<dbReference type="InterPro" id="IPR018768">
    <property type="entry name" value="DUF2344"/>
</dbReference>
<protein>
    <submittedName>
        <fullName evidence="2">Radical SAM-linked protein</fullName>
    </submittedName>
</protein>
<dbReference type="Proteomes" id="UP000184052">
    <property type="component" value="Unassembled WGS sequence"/>
</dbReference>
<evidence type="ECO:0000313" key="2">
    <source>
        <dbReference type="EMBL" id="SHI65613.1"/>
    </source>
</evidence>
<evidence type="ECO:0000259" key="1">
    <source>
        <dbReference type="Pfam" id="PF10105"/>
    </source>
</evidence>
<dbReference type="STRING" id="1121476.SAMN02745751_00709"/>
<name>A0A1M6CXL2_9FIRM</name>
<reference evidence="2 3" key="1">
    <citation type="submission" date="2016-11" db="EMBL/GenBank/DDBJ databases">
        <authorList>
            <person name="Jaros S."/>
            <person name="Januszkiewicz K."/>
            <person name="Wedrychowicz H."/>
        </authorList>
    </citation>
    <scope>NUCLEOTIDE SEQUENCE [LARGE SCALE GENOMIC DNA]</scope>
    <source>
        <strain evidence="2 3">DSM 17477</strain>
    </source>
</reference>
<sequence length="223" mass="25782">MKIVFKFTKLGRLKFISHLDTMRVLQRSLRRTMIPVKYSEGYNPHPKLSIAFPLSLGIESTGEYGEVEIDGNITSEDFMDKMNRNLPEGMKIIEADEYNNKKAVSALISSQVYNFTVSFEEEDALENAIKSLNSILDDEYIIERVRKKKNKIKRKTINVVEYIHGVKMRNIEGLEMSFDMTIDINENGSLKVEEMKEFITSSLKKAGRIKVKRINLNFIDKVM</sequence>
<keyword evidence="3" id="KW-1185">Reference proteome</keyword>
<dbReference type="RefSeq" id="WP_073047280.1">
    <property type="nucleotide sequence ID" value="NZ_FQZL01000006.1"/>
</dbReference>
<organism evidence="2 3">
    <name type="scientific">Dethiosulfatibacter aminovorans DSM 17477</name>
    <dbReference type="NCBI Taxonomy" id="1121476"/>
    <lineage>
        <taxon>Bacteria</taxon>
        <taxon>Bacillati</taxon>
        <taxon>Bacillota</taxon>
        <taxon>Tissierellia</taxon>
        <taxon>Dethiosulfatibacter</taxon>
    </lineage>
</organism>
<dbReference type="Pfam" id="PF10105">
    <property type="entry name" value="DUF2344"/>
    <property type="match status" value="1"/>
</dbReference>
<feature type="domain" description="DUF2344" evidence="1">
    <location>
        <begin position="2"/>
        <end position="191"/>
    </location>
</feature>
<evidence type="ECO:0000313" key="3">
    <source>
        <dbReference type="Proteomes" id="UP000184052"/>
    </source>
</evidence>
<accession>A0A1M6CXL2</accession>
<dbReference type="AlphaFoldDB" id="A0A1M6CXL2"/>
<dbReference type="EMBL" id="FQZL01000006">
    <property type="protein sequence ID" value="SHI65613.1"/>
    <property type="molecule type" value="Genomic_DNA"/>
</dbReference>
<dbReference type="InterPro" id="IPR011992">
    <property type="entry name" value="EF-hand-dom_pair"/>
</dbReference>
<gene>
    <name evidence="2" type="ORF">SAMN02745751_00709</name>
</gene>
<dbReference type="SUPFAM" id="SSF47473">
    <property type="entry name" value="EF-hand"/>
    <property type="match status" value="1"/>
</dbReference>